<feature type="compositionally biased region" description="Basic and acidic residues" evidence="1">
    <location>
        <begin position="37"/>
        <end position="50"/>
    </location>
</feature>
<sequence length="232" mass="25531">MTAPTRARTSAARKDRNERAAEGGRKSQGQRNARNARTAERERVQAPERTRARHQHRVQRTRSARQPPDQRQSQRRRKTKEHAKAQQPKATKARQLQTKVTSSRLSFVVAVMTVLVAGIVSTLWLSISAVGNSYELQRAEARVNALSERKETLLAQVSKMSSTPAVQRRAREIGLVPGPEPAHLKVQPDGSVTVLGEPEPAKAPAKAPPPPEHAASGRSSQQQAPDAEARRP</sequence>
<comment type="caution">
    <text evidence="3">The sequence shown here is derived from an EMBL/GenBank/DDBJ whole genome shotgun (WGS) entry which is preliminary data.</text>
</comment>
<dbReference type="RefSeq" id="WP_114453470.1">
    <property type="nucleotide sequence ID" value="NZ_QPJC01000007.1"/>
</dbReference>
<evidence type="ECO:0000256" key="1">
    <source>
        <dbReference type="SAM" id="MobiDB-lite"/>
    </source>
</evidence>
<evidence type="ECO:0000313" key="4">
    <source>
        <dbReference type="Proteomes" id="UP000253495"/>
    </source>
</evidence>
<dbReference type="Proteomes" id="UP000253495">
    <property type="component" value="Unassembled WGS sequence"/>
</dbReference>
<feature type="region of interest" description="Disordered" evidence="1">
    <location>
        <begin position="1"/>
        <end position="99"/>
    </location>
</feature>
<reference evidence="3 4" key="1">
    <citation type="submission" date="2018-07" db="EMBL/GenBank/DDBJ databases">
        <title>Genomic Encyclopedia of Type Strains, Phase III (KMG-III): the genomes of soil and plant-associated and newly described type strains.</title>
        <authorList>
            <person name="Whitman W."/>
        </authorList>
    </citation>
    <scope>NUCLEOTIDE SEQUENCE [LARGE SCALE GENOMIC DNA]</scope>
    <source>
        <strain evidence="3 4">CECT 8575</strain>
    </source>
</reference>
<feature type="compositionally biased region" description="Low complexity" evidence="1">
    <location>
        <begin position="1"/>
        <end position="10"/>
    </location>
</feature>
<feature type="compositionally biased region" description="Basic residues" evidence="1">
    <location>
        <begin position="51"/>
        <end position="63"/>
    </location>
</feature>
<dbReference type="OrthoDB" id="3701208at2"/>
<keyword evidence="2" id="KW-0812">Transmembrane</keyword>
<evidence type="ECO:0008006" key="5">
    <source>
        <dbReference type="Google" id="ProtNLM"/>
    </source>
</evidence>
<keyword evidence="4" id="KW-1185">Reference proteome</keyword>
<feature type="transmembrane region" description="Helical" evidence="2">
    <location>
        <begin position="105"/>
        <end position="127"/>
    </location>
</feature>
<dbReference type="EMBL" id="QPJC01000007">
    <property type="protein sequence ID" value="RCW43279.1"/>
    <property type="molecule type" value="Genomic_DNA"/>
</dbReference>
<dbReference type="AlphaFoldDB" id="A0A368VNI4"/>
<name>A0A368VNI4_9ACTN</name>
<gene>
    <name evidence="3" type="ORF">DFQ14_107168</name>
</gene>
<keyword evidence="2" id="KW-1133">Transmembrane helix</keyword>
<keyword evidence="2" id="KW-0472">Membrane</keyword>
<feature type="region of interest" description="Disordered" evidence="1">
    <location>
        <begin position="176"/>
        <end position="232"/>
    </location>
</feature>
<proteinExistence type="predicted"/>
<accession>A0A368VNI4</accession>
<evidence type="ECO:0000313" key="3">
    <source>
        <dbReference type="EMBL" id="RCW43279.1"/>
    </source>
</evidence>
<feature type="compositionally biased region" description="Basic and acidic residues" evidence="1">
    <location>
        <begin position="12"/>
        <end position="25"/>
    </location>
</feature>
<protein>
    <recommendedName>
        <fullName evidence="5">Cell division protein FtsL</fullName>
    </recommendedName>
</protein>
<evidence type="ECO:0000256" key="2">
    <source>
        <dbReference type="SAM" id="Phobius"/>
    </source>
</evidence>
<organism evidence="3 4">
    <name type="scientific">Halopolyspora algeriensis</name>
    <dbReference type="NCBI Taxonomy" id="1500506"/>
    <lineage>
        <taxon>Bacteria</taxon>
        <taxon>Bacillati</taxon>
        <taxon>Actinomycetota</taxon>
        <taxon>Actinomycetes</taxon>
        <taxon>Actinomycetes incertae sedis</taxon>
        <taxon>Halopolyspora</taxon>
    </lineage>
</organism>